<protein>
    <recommendedName>
        <fullName evidence="4 14">Very-long-chain (3R)-3-hydroxyacyl-CoA dehydratase</fullName>
        <ecNumber evidence="4 14">4.2.1.134</ecNumber>
    </recommendedName>
</protein>
<evidence type="ECO:0000256" key="5">
    <source>
        <dbReference type="ARBA" id="ARBA00022516"/>
    </source>
</evidence>
<dbReference type="GO" id="GO:0030148">
    <property type="term" value="P:sphingolipid biosynthetic process"/>
    <property type="evidence" value="ECO:0007669"/>
    <property type="project" value="TreeGrafter"/>
</dbReference>
<dbReference type="Pfam" id="PF04387">
    <property type="entry name" value="PTPLA"/>
    <property type="match status" value="1"/>
</dbReference>
<feature type="transmembrane region" description="Helical" evidence="14">
    <location>
        <begin position="87"/>
        <end position="107"/>
    </location>
</feature>
<sequence length="233" mass="26777">MKRKQNSEPEIQEYSPITTTTAYLVLYNFLQCLGWTSIAMNIILHFIVTESHKGLYAVVAFKLNIFQLGALLEIIHAAVGLVKSNPVLTGVQVMSRVMLLLVAYSVQEVQNCVGIPMLLTAWSITEVIRYAFYTFSLLGSMPYFVQWCRYTLFIVLYPIGVSGELITIYKSLPTLQRSTMYSVAMPNPANISFSFHYFMIFVMLSYIPFFPQLYMHMFRQRRKIIGGVRSKQE</sequence>
<dbReference type="GO" id="GO:0042761">
    <property type="term" value="P:very long-chain fatty acid biosynthetic process"/>
    <property type="evidence" value="ECO:0007669"/>
    <property type="project" value="TreeGrafter"/>
</dbReference>
<evidence type="ECO:0000256" key="14">
    <source>
        <dbReference type="RuleBase" id="RU363109"/>
    </source>
</evidence>
<comment type="similarity">
    <text evidence="3 14">Belongs to the very long-chain fatty acids dehydratase HACD family.</text>
</comment>
<keyword evidence="16" id="KW-1185">Reference proteome</keyword>
<accession>A0AAD9L4V7</accession>
<evidence type="ECO:0000313" key="15">
    <source>
        <dbReference type="EMBL" id="KAK2182685.1"/>
    </source>
</evidence>
<feature type="transmembrane region" description="Helical" evidence="14">
    <location>
        <begin position="192"/>
        <end position="214"/>
    </location>
</feature>
<keyword evidence="10 14" id="KW-0472">Membrane</keyword>
<dbReference type="GO" id="GO:0005789">
    <property type="term" value="C:endoplasmic reticulum membrane"/>
    <property type="evidence" value="ECO:0007669"/>
    <property type="project" value="UniProtKB-SubCell"/>
</dbReference>
<dbReference type="AlphaFoldDB" id="A0AAD9L4V7"/>
<dbReference type="GO" id="GO:0030497">
    <property type="term" value="P:fatty acid elongation"/>
    <property type="evidence" value="ECO:0007669"/>
    <property type="project" value="TreeGrafter"/>
</dbReference>
<evidence type="ECO:0000256" key="1">
    <source>
        <dbReference type="ARBA" id="ARBA00004141"/>
    </source>
</evidence>
<keyword evidence="7 14" id="KW-0276">Fatty acid metabolism</keyword>
<dbReference type="Proteomes" id="UP001209878">
    <property type="component" value="Unassembled WGS sequence"/>
</dbReference>
<evidence type="ECO:0000256" key="10">
    <source>
        <dbReference type="ARBA" id="ARBA00023136"/>
    </source>
</evidence>
<evidence type="ECO:0000256" key="11">
    <source>
        <dbReference type="ARBA" id="ARBA00023160"/>
    </source>
</evidence>
<reference evidence="15" key="1">
    <citation type="journal article" date="2023" name="Mol. Biol. Evol.">
        <title>Third-Generation Sequencing Reveals the Adaptive Role of the Epigenome in Three Deep-Sea Polychaetes.</title>
        <authorList>
            <person name="Perez M."/>
            <person name="Aroh O."/>
            <person name="Sun Y."/>
            <person name="Lan Y."/>
            <person name="Juniper S.K."/>
            <person name="Young C.R."/>
            <person name="Angers B."/>
            <person name="Qian P.Y."/>
        </authorList>
    </citation>
    <scope>NUCLEOTIDE SEQUENCE</scope>
    <source>
        <strain evidence="15">R07B-5</strain>
    </source>
</reference>
<organism evidence="15 16">
    <name type="scientific">Ridgeia piscesae</name>
    <name type="common">Tubeworm</name>
    <dbReference type="NCBI Taxonomy" id="27915"/>
    <lineage>
        <taxon>Eukaryota</taxon>
        <taxon>Metazoa</taxon>
        <taxon>Spiralia</taxon>
        <taxon>Lophotrochozoa</taxon>
        <taxon>Annelida</taxon>
        <taxon>Polychaeta</taxon>
        <taxon>Sedentaria</taxon>
        <taxon>Canalipalpata</taxon>
        <taxon>Sabellida</taxon>
        <taxon>Siboglinidae</taxon>
        <taxon>Ridgeia</taxon>
    </lineage>
</organism>
<feature type="transmembrane region" description="Helical" evidence="14">
    <location>
        <begin position="21"/>
        <end position="48"/>
    </location>
</feature>
<keyword evidence="9 14" id="KW-0443">Lipid metabolism</keyword>
<comment type="caution">
    <text evidence="15">The sequence shown here is derived from an EMBL/GenBank/DDBJ whole genome shotgun (WGS) entry which is preliminary data.</text>
</comment>
<evidence type="ECO:0000256" key="3">
    <source>
        <dbReference type="ARBA" id="ARBA00007811"/>
    </source>
</evidence>
<comment type="function">
    <text evidence="14">Catalyzes the third of the four reactions of the long-chain fatty acids elongation cycle. This endoplasmic reticulum-bound enzymatic process, allows the addition of two carbons to the chain of long- and very long-chain fatty acids/VLCFAs per cycle. This enzyme catalyzes the dehydration of the 3-hydroxyacyl-CoA intermediate into trans-2,3-enoyl-CoA, within each cycle of fatty acid elongation. Thereby, it participates to the production of VLCFAs of different chain lengths that are involved in multiple biological processes as precursors of membrane lipids and lipid mediators.</text>
</comment>
<evidence type="ECO:0000256" key="6">
    <source>
        <dbReference type="ARBA" id="ARBA00022692"/>
    </source>
</evidence>
<evidence type="ECO:0000256" key="12">
    <source>
        <dbReference type="ARBA" id="ARBA00023239"/>
    </source>
</evidence>
<keyword evidence="11 14" id="KW-0275">Fatty acid biosynthesis</keyword>
<keyword evidence="14" id="KW-0256">Endoplasmic reticulum</keyword>
<keyword evidence="8 14" id="KW-1133">Transmembrane helix</keyword>
<dbReference type="PANTHER" id="PTHR11035:SF3">
    <property type="entry name" value="VERY-LONG-CHAIN (3R)-3-HYDROXYACYL-COA DEHYDRATASE"/>
    <property type="match status" value="1"/>
</dbReference>
<dbReference type="PANTHER" id="PTHR11035">
    <property type="entry name" value="VERY-LONG-CHAIN (3R)-3-HYDROXYACYL-COA DEHYDRATASE"/>
    <property type="match status" value="1"/>
</dbReference>
<comment type="subcellular location">
    <subcellularLocation>
        <location evidence="14">Endoplasmic reticulum membrane</location>
        <topology evidence="14">Multi-pass membrane protein</topology>
    </subcellularLocation>
    <subcellularLocation>
        <location evidence="1">Membrane</location>
        <topology evidence="1">Multi-pass membrane protein</topology>
    </subcellularLocation>
</comment>
<keyword evidence="12 14" id="KW-0456">Lyase</keyword>
<evidence type="ECO:0000256" key="7">
    <source>
        <dbReference type="ARBA" id="ARBA00022832"/>
    </source>
</evidence>
<dbReference type="GO" id="GO:0102158">
    <property type="term" value="F:very-long-chain (3R)-3-hydroxyacyl-CoA dehydratase activity"/>
    <property type="evidence" value="ECO:0007669"/>
    <property type="project" value="UniProtKB-EC"/>
</dbReference>
<keyword evidence="5 14" id="KW-0444">Lipid biosynthesis</keyword>
<comment type="catalytic activity">
    <reaction evidence="13 14">
        <text>a very-long-chain (3R)-3-hydroxyacyl-CoA = a very-long-chain (2E)-enoyl-CoA + H2O</text>
        <dbReference type="Rhea" id="RHEA:45812"/>
        <dbReference type="ChEBI" id="CHEBI:15377"/>
        <dbReference type="ChEBI" id="CHEBI:83728"/>
        <dbReference type="ChEBI" id="CHEBI:85440"/>
        <dbReference type="EC" id="4.2.1.134"/>
    </reaction>
</comment>
<evidence type="ECO:0000256" key="8">
    <source>
        <dbReference type="ARBA" id="ARBA00022989"/>
    </source>
</evidence>
<name>A0AAD9L4V7_RIDPI</name>
<gene>
    <name evidence="15" type="ORF">NP493_338g01016</name>
</gene>
<evidence type="ECO:0000256" key="13">
    <source>
        <dbReference type="ARBA" id="ARBA00036671"/>
    </source>
</evidence>
<proteinExistence type="inferred from homology"/>
<dbReference type="InterPro" id="IPR007482">
    <property type="entry name" value="Tyr_Pase-like_PTPLA"/>
</dbReference>
<comment type="pathway">
    <text evidence="2 14">Lipid metabolism; fatty acid biosynthesis.</text>
</comment>
<keyword evidence="6 14" id="KW-0812">Transmembrane</keyword>
<evidence type="ECO:0000256" key="9">
    <source>
        <dbReference type="ARBA" id="ARBA00023098"/>
    </source>
</evidence>
<evidence type="ECO:0000313" key="16">
    <source>
        <dbReference type="Proteomes" id="UP001209878"/>
    </source>
</evidence>
<evidence type="ECO:0000256" key="2">
    <source>
        <dbReference type="ARBA" id="ARBA00005194"/>
    </source>
</evidence>
<dbReference type="EC" id="4.2.1.134" evidence="4 14"/>
<feature type="transmembrane region" description="Helical" evidence="14">
    <location>
        <begin position="54"/>
        <end position="75"/>
    </location>
</feature>
<dbReference type="EMBL" id="JAODUO010000340">
    <property type="protein sequence ID" value="KAK2182685.1"/>
    <property type="molecule type" value="Genomic_DNA"/>
</dbReference>
<feature type="transmembrane region" description="Helical" evidence="14">
    <location>
        <begin position="152"/>
        <end position="172"/>
    </location>
</feature>
<evidence type="ECO:0000256" key="4">
    <source>
        <dbReference type="ARBA" id="ARBA00013122"/>
    </source>
</evidence>